<organism evidence="2 3">
    <name type="scientific">Kutzneria viridogrisea</name>
    <dbReference type="NCBI Taxonomy" id="47990"/>
    <lineage>
        <taxon>Bacteria</taxon>
        <taxon>Bacillati</taxon>
        <taxon>Actinomycetota</taxon>
        <taxon>Actinomycetes</taxon>
        <taxon>Pseudonocardiales</taxon>
        <taxon>Pseudonocardiaceae</taxon>
        <taxon>Kutzneria</taxon>
    </lineage>
</organism>
<keyword evidence="2" id="KW-0012">Acyltransferase</keyword>
<sequence length="248" mass="26734">MRTVVLAVAAVLLTSCAARSGTEVLRVEVLGSFPHDRAAFTEGYEVADGVLYESTGLAGQSSLRALDPATGRELRRVPLAPEDFGEGITVVGDRIWQLTWQQGVALEWDRNSLTQVGRASYQGEGWGLCHDGSRFVSSDGSDRLTFRDLRTFQPVGSTTVHWTGQLNELECVDGSVWANVWHSRSVLRIDPDTGQVLAVADLSALGPAGGSADEDVLNGIAALPGGEFLVTGKYWPDTYRVRFVRPGA</sequence>
<dbReference type="PANTHER" id="PTHR31270">
    <property type="entry name" value="GLUTAMINYL-PEPTIDE CYCLOTRANSFERASE"/>
    <property type="match status" value="1"/>
</dbReference>
<name>A0ABR6BVT6_9PSEU</name>
<feature type="signal peptide" evidence="1">
    <location>
        <begin position="1"/>
        <end position="20"/>
    </location>
</feature>
<evidence type="ECO:0000256" key="1">
    <source>
        <dbReference type="SAM" id="SignalP"/>
    </source>
</evidence>
<dbReference type="Proteomes" id="UP000517916">
    <property type="component" value="Unassembled WGS sequence"/>
</dbReference>
<reference evidence="2 3" key="1">
    <citation type="submission" date="2020-08" db="EMBL/GenBank/DDBJ databases">
        <title>Genomic Encyclopedia of Archaeal and Bacterial Type Strains, Phase II (KMG-II): from individual species to whole genera.</title>
        <authorList>
            <person name="Goeker M."/>
        </authorList>
    </citation>
    <scope>NUCLEOTIDE SEQUENCE [LARGE SCALE GENOMIC DNA]</scope>
    <source>
        <strain evidence="2 3">DSM 43850</strain>
    </source>
</reference>
<comment type="caution">
    <text evidence="2">The sequence shown here is derived from an EMBL/GenBank/DDBJ whole genome shotgun (WGS) entry which is preliminary data.</text>
</comment>
<feature type="chain" id="PRO_5045163939" evidence="1">
    <location>
        <begin position="21"/>
        <end position="248"/>
    </location>
</feature>
<proteinExistence type="predicted"/>
<dbReference type="Pfam" id="PF05096">
    <property type="entry name" value="Glu_cyclase_2"/>
    <property type="match status" value="1"/>
</dbReference>
<dbReference type="PANTHER" id="PTHR31270:SF1">
    <property type="entry name" value="GLUTAMINYL-PEPTIDE CYCLOTRANSFERASE"/>
    <property type="match status" value="1"/>
</dbReference>
<keyword evidence="3" id="KW-1185">Reference proteome</keyword>
<keyword evidence="1" id="KW-0732">Signal</keyword>
<dbReference type="RefSeq" id="WP_030111393.1">
    <property type="nucleotide sequence ID" value="NZ_BAAABQ010000066.1"/>
</dbReference>
<dbReference type="EC" id="2.3.2.5" evidence="2"/>
<evidence type="ECO:0000313" key="2">
    <source>
        <dbReference type="EMBL" id="MBA8931038.1"/>
    </source>
</evidence>
<gene>
    <name evidence="2" type="ORF">BC739_008285</name>
</gene>
<dbReference type="InterPro" id="IPR007788">
    <property type="entry name" value="QCT"/>
</dbReference>
<dbReference type="PROSITE" id="PS51257">
    <property type="entry name" value="PROKAR_LIPOPROTEIN"/>
    <property type="match status" value="1"/>
</dbReference>
<accession>A0ABR6BVT6</accession>
<dbReference type="EMBL" id="JACJID010000008">
    <property type="protein sequence ID" value="MBA8931038.1"/>
    <property type="molecule type" value="Genomic_DNA"/>
</dbReference>
<dbReference type="Gene3D" id="2.130.10.10">
    <property type="entry name" value="YVTN repeat-like/Quinoprotein amine dehydrogenase"/>
    <property type="match status" value="1"/>
</dbReference>
<dbReference type="GO" id="GO:0016603">
    <property type="term" value="F:glutaminyl-peptide cyclotransferase activity"/>
    <property type="evidence" value="ECO:0007669"/>
    <property type="project" value="UniProtKB-EC"/>
</dbReference>
<evidence type="ECO:0000313" key="3">
    <source>
        <dbReference type="Proteomes" id="UP000517916"/>
    </source>
</evidence>
<dbReference type="InterPro" id="IPR015943">
    <property type="entry name" value="WD40/YVTN_repeat-like_dom_sf"/>
</dbReference>
<dbReference type="SUPFAM" id="SSF63825">
    <property type="entry name" value="YWTD domain"/>
    <property type="match status" value="1"/>
</dbReference>
<keyword evidence="2" id="KW-0808">Transferase</keyword>
<protein>
    <submittedName>
        <fullName evidence="2">Glutaminyl-peptide cyclotransferase</fullName>
        <ecNumber evidence="2">2.3.2.5</ecNumber>
    </submittedName>
</protein>